<dbReference type="PANTHER" id="PTHR32215">
    <property type="entry name" value="CILIA- AND FLAGELLA-ASSOCIATED PROTEIN 57"/>
    <property type="match status" value="1"/>
</dbReference>
<keyword evidence="4" id="KW-0175">Coiled coil</keyword>
<evidence type="ECO:0008006" key="7">
    <source>
        <dbReference type="Google" id="ProtNLM"/>
    </source>
</evidence>
<dbReference type="AlphaFoldDB" id="A0A482X6J2"/>
<evidence type="ECO:0000313" key="6">
    <source>
        <dbReference type="Proteomes" id="UP000291343"/>
    </source>
</evidence>
<evidence type="ECO:0000256" key="4">
    <source>
        <dbReference type="SAM" id="Coils"/>
    </source>
</evidence>
<name>A0A482X6J2_LAOST</name>
<sequence length="1244" mass="142245">MGESTVSLTLTGPTIPQLQPHLFLGLNNTIKGNATFITEDDVLYPAGGVLVIHNYLERTQRYIKLPRHLNTVSMLVVSPNKNVVAVVQEGEKPSILLYDLKTLKRKKILNLPYESPVRNFASVAFTSDNKYVVAITGSPDWMMLFFLWEKGKIETSTKANSPPANTGAIVQVAPNLTDNTVVSLVGPGIFRLLAVSDMVWRQYGFQKADTMPFSTVCWLTPERVVAGTRDGRLIFVEFGDLRALYRALEATVIDVRIKDESAGAGQIVAGQDLLQEGSKGEMSTEFEVRCLTAFSRGFCYTCTSGIVILFEKESSACYRKRNVFRIVAKDVRDCSSKEMNEIHTLSISPNEEKLLCTTKRMQIYYVQLWGQDIAQCQEINFELIGEGLHHGPITGVSVCAWKQEAMTCGWLDRTVCVWDYVKETVLLTKVYQEDVYCVTLHPTGLYAVLGFSDKLRFLLVLIDDLHVIREFSIRCCNEAQFSRSGHMFAAMNVYNIHIYSSITFQLIYTLKGHNNKVSALFWLPNDLTLWSCGQDGAIYEWSMFDGRRVNDVFTKDCKYNDLTITCENLLGFCAGSDGILKEISEGQTAKEVDIRQTQLDCILLSRSDQMMFVAGDNGSVLSVRFPWVHPPEYQNFQMHNHRILKMKLTYDDKMLITTSTDGTMCLWNVTAVEGKAVSMDPDFTFSNEILISQDDLQDKIRAIKDQTLRIKQLDTEHAYQTRQMETAHKDEVEELQSGYLTTIEQLKEKNQDMETEHTIEINKINRQIADTKLENEQEVEKLESSYNAKLIVEYDKYSKLEGLFESTQQKCNKNYEDLLESKRLALEEISTNYEKKLDEKRMQIKKMLEAMEKNDYEHEVIKLQMEKDADKEIVELNNKYEDYLNTERDLNIRLRGETGVMKKKILTAHKDIEELKYQVFTSQNELSQLRSVIEKMEKKRLQLHREIAIKDNSVRDKENRILDVKSTNDLLEKYRTVLSAKITELQDTLEPSDKKIESLKDVIARLESEMEDMQEMNAVLKSQGKELQDILDSRDRILRDEIAFGKDICSLLKQLAVDMGAASRLIQHPAKLRDEMKKLYQRYNRVVDLELGRGHDKEADLEFDRQIKYLQTAAGNMKSLIYKASDNEDYETNVVLIKSNMSLINEVDNLRVELAVSRQEARDLDCLLGLNEAAMPPSEALATLKAAITDHSRIHKECQASLEQYTKKMNLLKQEINSYEVAIAGAIYSSSSSSSDEDEQDEME</sequence>
<evidence type="ECO:0000256" key="2">
    <source>
        <dbReference type="ARBA" id="ARBA00022737"/>
    </source>
</evidence>
<keyword evidence="1 3" id="KW-0853">WD repeat</keyword>
<dbReference type="OrthoDB" id="10251741at2759"/>
<dbReference type="SMR" id="A0A482X6J2"/>
<dbReference type="FunCoup" id="A0A482X6J2">
    <property type="interactions" value="14"/>
</dbReference>
<gene>
    <name evidence="5" type="ORF">LSTR_LSTR000249</name>
</gene>
<dbReference type="Proteomes" id="UP000291343">
    <property type="component" value="Unassembled WGS sequence"/>
</dbReference>
<dbReference type="InterPro" id="IPR036322">
    <property type="entry name" value="WD40_repeat_dom_sf"/>
</dbReference>
<dbReference type="SUPFAM" id="SSF50978">
    <property type="entry name" value="WD40 repeat-like"/>
    <property type="match status" value="1"/>
</dbReference>
<feature type="coiled-coil region" evidence="4">
    <location>
        <begin position="996"/>
        <end position="1023"/>
    </location>
</feature>
<dbReference type="InterPro" id="IPR052993">
    <property type="entry name" value="CFA-57"/>
</dbReference>
<feature type="coiled-coil region" evidence="4">
    <location>
        <begin position="812"/>
        <end position="893"/>
    </location>
</feature>
<feature type="repeat" description="WD" evidence="3">
    <location>
        <begin position="636"/>
        <end position="669"/>
    </location>
</feature>
<feature type="repeat" description="WD" evidence="3">
    <location>
        <begin position="510"/>
        <end position="551"/>
    </location>
</feature>
<keyword evidence="6" id="KW-1185">Reference proteome</keyword>
<dbReference type="EMBL" id="QKKF02016774">
    <property type="protein sequence ID" value="RZF41535.1"/>
    <property type="molecule type" value="Genomic_DNA"/>
</dbReference>
<organism evidence="5 6">
    <name type="scientific">Laodelphax striatellus</name>
    <name type="common">Small brown planthopper</name>
    <name type="synonym">Delphax striatella</name>
    <dbReference type="NCBI Taxonomy" id="195883"/>
    <lineage>
        <taxon>Eukaryota</taxon>
        <taxon>Metazoa</taxon>
        <taxon>Ecdysozoa</taxon>
        <taxon>Arthropoda</taxon>
        <taxon>Hexapoda</taxon>
        <taxon>Insecta</taxon>
        <taxon>Pterygota</taxon>
        <taxon>Neoptera</taxon>
        <taxon>Paraneoptera</taxon>
        <taxon>Hemiptera</taxon>
        <taxon>Auchenorrhyncha</taxon>
        <taxon>Fulgoroidea</taxon>
        <taxon>Delphacidae</taxon>
        <taxon>Criomorphinae</taxon>
        <taxon>Laodelphax</taxon>
    </lineage>
</organism>
<reference evidence="5 6" key="1">
    <citation type="journal article" date="2017" name="Gigascience">
        <title>Genome sequence of the small brown planthopper, Laodelphax striatellus.</title>
        <authorList>
            <person name="Zhu J."/>
            <person name="Jiang F."/>
            <person name="Wang X."/>
            <person name="Yang P."/>
            <person name="Bao Y."/>
            <person name="Zhao W."/>
            <person name="Wang W."/>
            <person name="Lu H."/>
            <person name="Wang Q."/>
            <person name="Cui N."/>
            <person name="Li J."/>
            <person name="Chen X."/>
            <person name="Luo L."/>
            <person name="Yu J."/>
            <person name="Kang L."/>
            <person name="Cui F."/>
        </authorList>
    </citation>
    <scope>NUCLEOTIDE SEQUENCE [LARGE SCALE GENOMIC DNA]</scope>
    <source>
        <strain evidence="5">Lst14</strain>
    </source>
</reference>
<dbReference type="SMART" id="SM00320">
    <property type="entry name" value="WD40"/>
    <property type="match status" value="4"/>
</dbReference>
<feature type="coiled-coil region" evidence="4">
    <location>
        <begin position="743"/>
        <end position="781"/>
    </location>
</feature>
<dbReference type="InterPro" id="IPR001680">
    <property type="entry name" value="WD40_rpt"/>
</dbReference>
<dbReference type="PROSITE" id="PS00678">
    <property type="entry name" value="WD_REPEATS_1"/>
    <property type="match status" value="1"/>
</dbReference>
<dbReference type="PROSITE" id="PS50294">
    <property type="entry name" value="WD_REPEATS_REGION"/>
    <property type="match status" value="2"/>
</dbReference>
<dbReference type="PANTHER" id="PTHR32215:SF0">
    <property type="entry name" value="CILIA- AND FLAGELLA-ASSOCIATED PROTEIN 57"/>
    <property type="match status" value="1"/>
</dbReference>
<protein>
    <recommendedName>
        <fullName evidence="7">Cilia- and flagella-associated protein 57</fullName>
    </recommendedName>
</protein>
<dbReference type="Gene3D" id="2.130.10.10">
    <property type="entry name" value="YVTN repeat-like/Quinoprotein amine dehydrogenase"/>
    <property type="match status" value="2"/>
</dbReference>
<comment type="caution">
    <text evidence="5">The sequence shown here is derived from an EMBL/GenBank/DDBJ whole genome shotgun (WGS) entry which is preliminary data.</text>
</comment>
<dbReference type="InterPro" id="IPR015943">
    <property type="entry name" value="WD40/YVTN_repeat-like_dom_sf"/>
</dbReference>
<dbReference type="InParanoid" id="A0A482X6J2"/>
<dbReference type="Pfam" id="PF00400">
    <property type="entry name" value="WD40"/>
    <property type="match status" value="2"/>
</dbReference>
<dbReference type="InterPro" id="IPR019775">
    <property type="entry name" value="WD40_repeat_CS"/>
</dbReference>
<proteinExistence type="predicted"/>
<dbReference type="STRING" id="195883.A0A482X6J2"/>
<dbReference type="PROSITE" id="PS50082">
    <property type="entry name" value="WD_REPEATS_2"/>
    <property type="match status" value="2"/>
</dbReference>
<evidence type="ECO:0000256" key="1">
    <source>
        <dbReference type="ARBA" id="ARBA00022574"/>
    </source>
</evidence>
<dbReference type="InterPro" id="IPR011047">
    <property type="entry name" value="Quinoprotein_ADH-like_sf"/>
</dbReference>
<dbReference type="SUPFAM" id="SSF50998">
    <property type="entry name" value="Quinoprotein alcohol dehydrogenase-like"/>
    <property type="match status" value="1"/>
</dbReference>
<keyword evidence="2" id="KW-0677">Repeat</keyword>
<dbReference type="Gene3D" id="1.10.287.1490">
    <property type="match status" value="1"/>
</dbReference>
<feature type="coiled-coil region" evidence="4">
    <location>
        <begin position="1195"/>
        <end position="1222"/>
    </location>
</feature>
<evidence type="ECO:0000256" key="3">
    <source>
        <dbReference type="PROSITE-ProRule" id="PRU00221"/>
    </source>
</evidence>
<evidence type="ECO:0000313" key="5">
    <source>
        <dbReference type="EMBL" id="RZF41535.1"/>
    </source>
</evidence>
<accession>A0A482X6J2</accession>